<protein>
    <submittedName>
        <fullName evidence="1">Uncharacterized protein</fullName>
    </submittedName>
</protein>
<comment type="caution">
    <text evidence="1">The sequence shown here is derived from an EMBL/GenBank/DDBJ whole genome shotgun (WGS) entry which is preliminary data.</text>
</comment>
<accession>A0AAP0JJI2</accession>
<name>A0AAP0JJI2_9MAGN</name>
<dbReference type="AlphaFoldDB" id="A0AAP0JJI2"/>
<dbReference type="Proteomes" id="UP001420932">
    <property type="component" value="Unassembled WGS sequence"/>
</dbReference>
<keyword evidence="2" id="KW-1185">Reference proteome</keyword>
<gene>
    <name evidence="1" type="ORF">Syun_014319</name>
</gene>
<organism evidence="1 2">
    <name type="scientific">Stephania yunnanensis</name>
    <dbReference type="NCBI Taxonomy" id="152371"/>
    <lineage>
        <taxon>Eukaryota</taxon>
        <taxon>Viridiplantae</taxon>
        <taxon>Streptophyta</taxon>
        <taxon>Embryophyta</taxon>
        <taxon>Tracheophyta</taxon>
        <taxon>Spermatophyta</taxon>
        <taxon>Magnoliopsida</taxon>
        <taxon>Ranunculales</taxon>
        <taxon>Menispermaceae</taxon>
        <taxon>Menispermoideae</taxon>
        <taxon>Cissampelideae</taxon>
        <taxon>Stephania</taxon>
    </lineage>
</organism>
<evidence type="ECO:0000313" key="2">
    <source>
        <dbReference type="Proteomes" id="UP001420932"/>
    </source>
</evidence>
<evidence type="ECO:0000313" key="1">
    <source>
        <dbReference type="EMBL" id="KAK9134989.1"/>
    </source>
</evidence>
<dbReference type="EMBL" id="JBBNAF010000006">
    <property type="protein sequence ID" value="KAK9134989.1"/>
    <property type="molecule type" value="Genomic_DNA"/>
</dbReference>
<sequence length="261" mass="30905">MVLIVERESRVPRERMREEIRDLNSTGPIMYRYSLYATIETLSTGLRSRVSSAQIETRARRFEVRDFSSTVRSLAVARDRARDPVEFSDRDNDLVMHRDRDMDMVHLDRDFNVSAWAYGQPGTAEPETYACLKCLNGHQGLRSRVSGAQIETRARRFEVRDFSRRRKEKINDDEKMRGRVFERLRDRTIIEENHELRGETKRNQIFKGSLQCIERAFKVPPITYTYLYHLSSYCLYIRVIRQLKVKKLKEDFGFTKPIVLV</sequence>
<proteinExistence type="predicted"/>
<reference evidence="1 2" key="1">
    <citation type="submission" date="2024-01" db="EMBL/GenBank/DDBJ databases">
        <title>Genome assemblies of Stephania.</title>
        <authorList>
            <person name="Yang L."/>
        </authorList>
    </citation>
    <scope>NUCLEOTIDE SEQUENCE [LARGE SCALE GENOMIC DNA]</scope>
    <source>
        <strain evidence="1">YNDBR</strain>
        <tissue evidence="1">Leaf</tissue>
    </source>
</reference>